<dbReference type="Bgee" id="WBGene00008014">
    <property type="expression patterns" value="Expressed in larva"/>
</dbReference>
<feature type="domain" description="F-box" evidence="1">
    <location>
        <begin position="264"/>
        <end position="304"/>
    </location>
</feature>
<dbReference type="OrthoDB" id="5910980at2759"/>
<dbReference type="UCSC" id="C38D9.6">
    <property type="organism name" value="c. elegans"/>
</dbReference>
<dbReference type="AGR" id="WB:WBGene00008014"/>
<organism evidence="2 3">
    <name type="scientific">Caenorhabditis elegans</name>
    <dbReference type="NCBI Taxonomy" id="6239"/>
    <lineage>
        <taxon>Eukaryota</taxon>
        <taxon>Metazoa</taxon>
        <taxon>Ecdysozoa</taxon>
        <taxon>Nematoda</taxon>
        <taxon>Chromadorea</taxon>
        <taxon>Rhabditida</taxon>
        <taxon>Rhabditina</taxon>
        <taxon>Rhabditomorpha</taxon>
        <taxon>Rhabditoidea</taxon>
        <taxon>Rhabditidae</taxon>
        <taxon>Peloderinae</taxon>
        <taxon>Caenorhabditis</taxon>
    </lineage>
</organism>
<name>Q9U3N1_CAEEL</name>
<dbReference type="PANTHER" id="PTHR23015:SF4">
    <property type="entry name" value="DUF38 DOMAIN-CONTAINING PROTEIN-RELATED"/>
    <property type="match status" value="1"/>
</dbReference>
<evidence type="ECO:0000313" key="2">
    <source>
        <dbReference type="EMBL" id="CAB63437.4"/>
    </source>
</evidence>
<dbReference type="InParanoid" id="Q9U3N1"/>
<sequence>MDESPSRFSERDISFTYIHHTGYGRPNTICYGAPRYTTYVNETSIMPRPISQGAVTIPNSQIAIRTCILYEHLHGRTVTAAYRNFCNKVGNGVIDFRSFGFWFDRFRTGNHDLGYDIDKELEPRSLAEMHKDIMRNILRELNSQSPNSPGSSDRYQNEDEYFPVYNQLKELIQELKDKQDPVKPVTEPVKPFESNRKVLWGYIFFECSQSNSIFEAYEKMCETVGKNAVKYWEFEYWYQKIKAGDSSMESDIDFDKEIRSMSAMPIDIVGEIMNKLELEEKLLMRKVSKSLRGFMDNLNIGVRKISLKIYNTKSILQFDEKEVIYQDKKDDCNLLLNDQEKLVKGGNYTIMALHDWSVVMQNQTLKLKTLNLTLALGKSEHYHNCYTTITTVVKKAICLFVEKITLEGFQFKEVYDVLRNFKPGVLEKIVLNSPTGSKGIELLIHMNQWKQARVFESSRNCILAMPIENFFRFSRFDVSLKSLSKLDAVLIREKLLKSSNFKRGCFRMFNYDPIEILNVFEQNYSGGTSGSITYNDEESEFRIHFDTMNFEIIKCI</sequence>
<dbReference type="AlphaFoldDB" id="Q9U3N1"/>
<dbReference type="STRING" id="6239.C38D9.6.1"/>
<dbReference type="RefSeq" id="NP_507448.4">
    <property type="nucleotide sequence ID" value="NM_075047.5"/>
</dbReference>
<evidence type="ECO:0000313" key="3">
    <source>
        <dbReference type="Proteomes" id="UP000001940"/>
    </source>
</evidence>
<accession>Q9U3N1</accession>
<dbReference type="InterPro" id="IPR040161">
    <property type="entry name" value="FB224"/>
</dbReference>
<dbReference type="eggNOG" id="KOG4602">
    <property type="taxonomic scope" value="Eukaryota"/>
</dbReference>
<dbReference type="PaxDb" id="6239-C38D9.6"/>
<reference evidence="2 3" key="1">
    <citation type="journal article" date="1998" name="Science">
        <title>Genome sequence of the nematode C. elegans: a platform for investigating biology.</title>
        <authorList>
            <consortium name="The C. elegans sequencing consortium"/>
            <person name="Sulson J.E."/>
            <person name="Waterston R."/>
        </authorList>
    </citation>
    <scope>NUCLEOTIDE SEQUENCE [LARGE SCALE GENOMIC DNA]</scope>
    <source>
        <strain evidence="2 3">Bristol N2</strain>
    </source>
</reference>
<dbReference type="Pfam" id="PF00646">
    <property type="entry name" value="F-box"/>
    <property type="match status" value="1"/>
</dbReference>
<evidence type="ECO:0000259" key="1">
    <source>
        <dbReference type="SMART" id="SM00256"/>
    </source>
</evidence>
<dbReference type="CDD" id="cd22150">
    <property type="entry name" value="F-box_CeFBXA-like"/>
    <property type="match status" value="1"/>
</dbReference>
<dbReference type="SMART" id="SM00256">
    <property type="entry name" value="FBOX"/>
    <property type="match status" value="1"/>
</dbReference>
<dbReference type="SMR" id="Q9U3N1"/>
<dbReference type="Proteomes" id="UP000001940">
    <property type="component" value="Chromosome V"/>
</dbReference>
<dbReference type="Pfam" id="PF17906">
    <property type="entry name" value="HTH_48"/>
    <property type="match status" value="2"/>
</dbReference>
<dbReference type="CTD" id="183317"/>
<dbReference type="HOGENOM" id="CLU_030831_3_3_1"/>
<dbReference type="EMBL" id="BX284605">
    <property type="protein sequence ID" value="CAB63437.4"/>
    <property type="molecule type" value="Genomic_DNA"/>
</dbReference>
<dbReference type="Gene3D" id="1.10.10.1450">
    <property type="match status" value="1"/>
</dbReference>
<dbReference type="PANTHER" id="PTHR23015">
    <property type="entry name" value="UNCHARACTERIZED C.ELEGANS PROTEIN"/>
    <property type="match status" value="1"/>
</dbReference>
<dbReference type="InterPro" id="IPR001810">
    <property type="entry name" value="F-box_dom"/>
</dbReference>
<dbReference type="GeneID" id="183317"/>
<proteinExistence type="predicted"/>
<dbReference type="InterPro" id="IPR002900">
    <property type="entry name" value="DUF38/FTH_CAE_spp"/>
</dbReference>
<keyword evidence="3" id="KW-1185">Reference proteome</keyword>
<dbReference type="Pfam" id="PF01827">
    <property type="entry name" value="FTH"/>
    <property type="match status" value="1"/>
</dbReference>
<dbReference type="PhylomeDB" id="Q9U3N1"/>
<dbReference type="WormBase" id="C38D9.6">
    <property type="protein sequence ID" value="CE47341"/>
    <property type="gene ID" value="WBGene00008014"/>
    <property type="gene designation" value="fbxa-172"/>
</dbReference>
<evidence type="ECO:0000313" key="4">
    <source>
        <dbReference type="WormBase" id="C38D9.6"/>
    </source>
</evidence>
<dbReference type="KEGG" id="cel:CELE_C38D9.6"/>
<gene>
    <name evidence="2 4" type="primary">fbxa-172</name>
    <name evidence="4" type="ORF">C38D9.6</name>
    <name evidence="2" type="ORF">CELE_C38D9.6</name>
</gene>
<dbReference type="FunCoup" id="Q9U3N1">
    <property type="interactions" value="11"/>
</dbReference>
<dbReference type="InterPro" id="IPR041426">
    <property type="entry name" value="Mos1_HTH"/>
</dbReference>
<protein>
    <submittedName>
        <fullName evidence="2">F-box domain-containing protein</fullName>
    </submittedName>
</protein>